<feature type="domain" description="PAS" evidence="2">
    <location>
        <begin position="1088"/>
        <end position="1154"/>
    </location>
</feature>
<feature type="transmembrane region" description="Helical" evidence="1">
    <location>
        <begin position="1024"/>
        <end position="1044"/>
    </location>
</feature>
<feature type="transmembrane region" description="Helical" evidence="1">
    <location>
        <begin position="298"/>
        <end position="318"/>
    </location>
</feature>
<dbReference type="InterPro" id="IPR029787">
    <property type="entry name" value="Nucleotide_cyclase"/>
</dbReference>
<evidence type="ECO:0000256" key="1">
    <source>
        <dbReference type="SAM" id="Phobius"/>
    </source>
</evidence>
<accession>A0A1J4JYH2</accession>
<evidence type="ECO:0000313" key="4">
    <source>
        <dbReference type="Proteomes" id="UP000179807"/>
    </source>
</evidence>
<feature type="transmembrane region" description="Helical" evidence="1">
    <location>
        <begin position="175"/>
        <end position="196"/>
    </location>
</feature>
<dbReference type="Pfam" id="PF00989">
    <property type="entry name" value="PAS"/>
    <property type="match status" value="1"/>
</dbReference>
<feature type="transmembrane region" description="Helical" evidence="1">
    <location>
        <begin position="771"/>
        <end position="797"/>
    </location>
</feature>
<protein>
    <recommendedName>
        <fullName evidence="2">PAS domain-containing protein</fullName>
    </recommendedName>
</protein>
<sequence>MQIPSIGGNILPKAKPTGLFAIIYPIASIHLLMINIPRIANYIPNIFLNLQAHFIAHWLPYHEKPLPEYNLVSEILFFDPLIKQLSSDILFFDPLIKQLSSDIFDYLVVILNALQLLIFICSSWFFSKYQMLFYAIHITIVVFFDIVYPIVMVPSLVQAGHHIASLYSQVNTYDIILMSFLIIFIIVNFSLMFLYYKFLSCSVYIKDEPFYSYDGTFKYLTLIIPGVFGFFQKISPLISKDFQFVIILLHIILNIIMLIWCFWPPHAQIYGTVIYGANFLSIIVLDIWRIVYPTHKPIFIVISLIIYIFCFILVWIFIKIRVGRLVKSRTNKEIVLRFRISMITNSNFNESLIDFTIDNIKTDTERLQIARFCSLFPEFYARSYELITSLRKVKTFSIFEGFLQQEIFHLQMLRQSYCRVAEIDKMTSLKSSIVCLQKLTWQRIKFQNSFVRDCEIYFIRNSMCTEIWKTLISKYPNNVLVAHHYSKFLLDCKMDYENAALWENRSLQLEEGKVFQYDEGIVHLLRSYPFYADRVLGNITLTSMNDLEVNVKNQIIKRMTNEPELRTELQHALTNLKPKYIPFITLINILKVLFIISLWIFCILSISSTYVQSNDIFEMIQHFETLSTRGTIAAISYMTKFIEIEFKYEESLYYCAIDQYDPDYHIHSAYTALYYYNLVINWSCSHTISNKMKNILFETEIPNITQIDEIKNTPFVCNEMYFLTCLITVQKLYSKSVLLSGNILNDMIDMLIDEVCDYGINVANIEGTQNLTLFIITGSITFILFILIYYFLFFLYFRYLKKIQKLLKSVPKEVIDNAYAQSEINENSNETRNNFSFSEFLFLIDFIFTLLLVGGQIFYYTKTNYQINFYIDLIKELKHVIQRKTRAYQILYDATSIMLYPDQSKTLWTHMAKKLTATNEAHYYGKKSNIYKYDVGSKINQVANQKNCIGGNHNPQPPNCLNIDESMVKFRDLVTHFVNEPSHRLYSELFESLFSYFTYTFDNIITFIAEIIQDQADNSMGDIFRPALGFIFGSLFGLFFGLLLNHQMCNIFRAAILLIQKINPTDLINNREIIDFLFSNKQDKIVGSSAENIVLNSTIPTTVLNHEGIVLQLNPAFSSYFEYDELHIVGQHMSKFIHDDNGLRDFESIVYRIVDSLLISDCKIMKGDGRLIECELTLVPFYEAKGKMKYCSVIFIDKYALKMQKKQCEEINTQCNNLISFLNMNIPRKYENCVITIIKFSNFEIKKLNYFENIYNDVGSFISHYKTMNKLFIGNGVIVVTNESHDAALESVELSEKIVEYIDEKGIHCGFSIVIAKGTFESMPLKMKNRDNRLLKGTIIKMVRKLVEMHKMGHIVVSQEIYDEVANHDIEFFKEEGEIPCYSIEIRKSPLYF</sequence>
<feature type="transmembrane region" description="Helical" evidence="1">
    <location>
        <begin position="244"/>
        <end position="263"/>
    </location>
</feature>
<feature type="transmembrane region" description="Helical" evidence="1">
    <location>
        <begin position="993"/>
        <end position="1012"/>
    </location>
</feature>
<dbReference type="InterPro" id="IPR000014">
    <property type="entry name" value="PAS"/>
</dbReference>
<keyword evidence="1" id="KW-0472">Membrane</keyword>
<feature type="transmembrane region" description="Helical" evidence="1">
    <location>
        <begin position="580"/>
        <end position="606"/>
    </location>
</feature>
<feature type="transmembrane region" description="Helical" evidence="1">
    <location>
        <begin position="217"/>
        <end position="238"/>
    </location>
</feature>
<evidence type="ECO:0000259" key="2">
    <source>
        <dbReference type="SMART" id="SM00091"/>
    </source>
</evidence>
<keyword evidence="1" id="KW-0812">Transmembrane</keyword>
<reference evidence="3" key="1">
    <citation type="submission" date="2016-10" db="EMBL/GenBank/DDBJ databases">
        <authorList>
            <person name="Benchimol M."/>
            <person name="Almeida L.G."/>
            <person name="Vasconcelos A.T."/>
            <person name="Perreira-Neves A."/>
            <person name="Rosa I.A."/>
            <person name="Tasca T."/>
            <person name="Bogo M.R."/>
            <person name="de Souza W."/>
        </authorList>
    </citation>
    <scope>NUCLEOTIDE SEQUENCE [LARGE SCALE GENOMIC DNA]</scope>
    <source>
        <strain evidence="3">K</strain>
    </source>
</reference>
<dbReference type="Proteomes" id="UP000179807">
    <property type="component" value="Unassembled WGS sequence"/>
</dbReference>
<dbReference type="EMBL" id="MLAK01000825">
    <property type="protein sequence ID" value="OHT03520.1"/>
    <property type="molecule type" value="Genomic_DNA"/>
</dbReference>
<organism evidence="3 4">
    <name type="scientific">Tritrichomonas foetus</name>
    <dbReference type="NCBI Taxonomy" id="1144522"/>
    <lineage>
        <taxon>Eukaryota</taxon>
        <taxon>Metamonada</taxon>
        <taxon>Parabasalia</taxon>
        <taxon>Tritrichomonadida</taxon>
        <taxon>Tritrichomonadidae</taxon>
        <taxon>Tritrichomonas</taxon>
    </lineage>
</organism>
<dbReference type="NCBIfam" id="TIGR00229">
    <property type="entry name" value="sensory_box"/>
    <property type="match status" value="1"/>
</dbReference>
<keyword evidence="4" id="KW-1185">Reference proteome</keyword>
<dbReference type="RefSeq" id="XP_068356656.1">
    <property type="nucleotide sequence ID" value="XM_068506597.1"/>
</dbReference>
<dbReference type="SUPFAM" id="SSF55785">
    <property type="entry name" value="PYP-like sensor domain (PAS domain)"/>
    <property type="match status" value="1"/>
</dbReference>
<name>A0A1J4JYH2_9EUKA</name>
<dbReference type="GO" id="GO:0006355">
    <property type="term" value="P:regulation of DNA-templated transcription"/>
    <property type="evidence" value="ECO:0007669"/>
    <property type="project" value="InterPro"/>
</dbReference>
<dbReference type="InterPro" id="IPR035965">
    <property type="entry name" value="PAS-like_dom_sf"/>
</dbReference>
<dbReference type="SMART" id="SM00091">
    <property type="entry name" value="PAS"/>
    <property type="match status" value="1"/>
</dbReference>
<gene>
    <name evidence="3" type="ORF">TRFO_29134</name>
</gene>
<dbReference type="CDD" id="cd00130">
    <property type="entry name" value="PAS"/>
    <property type="match status" value="1"/>
</dbReference>
<dbReference type="InterPro" id="IPR013767">
    <property type="entry name" value="PAS_fold"/>
</dbReference>
<dbReference type="SUPFAM" id="SSF55073">
    <property type="entry name" value="Nucleotide cyclase"/>
    <property type="match status" value="1"/>
</dbReference>
<feature type="transmembrane region" description="Helical" evidence="1">
    <location>
        <begin position="270"/>
        <end position="292"/>
    </location>
</feature>
<feature type="transmembrane region" description="Helical" evidence="1">
    <location>
        <begin position="132"/>
        <end position="151"/>
    </location>
</feature>
<proteinExistence type="predicted"/>
<dbReference type="Gene3D" id="3.30.450.20">
    <property type="entry name" value="PAS domain"/>
    <property type="match status" value="1"/>
</dbReference>
<feature type="transmembrane region" description="Helical" evidence="1">
    <location>
        <begin position="840"/>
        <end position="860"/>
    </location>
</feature>
<feature type="transmembrane region" description="Helical" evidence="1">
    <location>
        <begin position="17"/>
        <end position="35"/>
    </location>
</feature>
<comment type="caution">
    <text evidence="3">The sequence shown here is derived from an EMBL/GenBank/DDBJ whole genome shotgun (WGS) entry which is preliminary data.</text>
</comment>
<evidence type="ECO:0000313" key="3">
    <source>
        <dbReference type="EMBL" id="OHT03520.1"/>
    </source>
</evidence>
<feature type="transmembrane region" description="Helical" evidence="1">
    <location>
        <begin position="103"/>
        <end position="125"/>
    </location>
</feature>
<keyword evidence="1" id="KW-1133">Transmembrane helix</keyword>
<dbReference type="VEuPathDB" id="TrichDB:TRFO_29134"/>
<dbReference type="GeneID" id="94841301"/>